<reference evidence="1" key="2">
    <citation type="submission" date="2025-04" db="EMBL/GenBank/DDBJ databases">
        <authorList>
            <person name="Halder G."/>
            <person name="Ray Khan U."/>
            <person name="Dutta S."/>
        </authorList>
    </citation>
    <scope>NUCLEOTIDE SEQUENCE</scope>
    <source>
        <strain evidence="1">APCR228</strain>
    </source>
</reference>
<name>A0ACC7QAV6_KLEPN</name>
<dbReference type="Proteomes" id="UP001445303">
    <property type="component" value="Unassembled WGS sequence"/>
</dbReference>
<protein>
    <submittedName>
        <fullName evidence="1">Protein rep</fullName>
    </submittedName>
</protein>
<keyword evidence="1" id="KW-0614">Plasmid</keyword>
<evidence type="ECO:0000313" key="1">
    <source>
        <dbReference type="EMBL" id="MGC5599762.1"/>
    </source>
</evidence>
<dbReference type="EMBL" id="JAGRQA020000075">
    <property type="protein sequence ID" value="MGC5599762.1"/>
    <property type="molecule type" value="Genomic_DNA"/>
</dbReference>
<evidence type="ECO:0000313" key="2">
    <source>
        <dbReference type="Proteomes" id="UP001445303"/>
    </source>
</evidence>
<organism evidence="1 2">
    <name type="scientific">Klebsiella pneumoniae subsp. pneumoniae</name>
    <dbReference type="NCBI Taxonomy" id="72407"/>
    <lineage>
        <taxon>Bacteria</taxon>
        <taxon>Pseudomonadati</taxon>
        <taxon>Pseudomonadota</taxon>
        <taxon>Gammaproteobacteria</taxon>
        <taxon>Enterobacterales</taxon>
        <taxon>Enterobacteriaceae</taxon>
        <taxon>Klebsiella/Raoultella group</taxon>
        <taxon>Klebsiella</taxon>
        <taxon>Klebsiella pneumoniae complex</taxon>
    </lineage>
</organism>
<accession>A0ACC7QAV6</accession>
<comment type="caution">
    <text evidence="1">The sequence shown here is derived from an EMBL/GenBank/DDBJ whole genome shotgun (WGS) entry which is preliminary data.</text>
</comment>
<reference evidence="1" key="1">
    <citation type="journal article" date="2025" name="Microbiol. Spectr.">
        <title>Antimicrobial resistance and phylogenetic lineages of KPC-2-producing blood-borne Klebsiella pneumoniae subsp. pneumoniae from Kolkata, India during 2015-2024: Emergence of Klebsiella pneumoniae subsp. pneumoniae with blaKPC-2, blaNDM, and blaOXA-48-like triple carbapenemases.</title>
        <authorList>
            <person name="Halder G."/>
            <person name="Chaudhuri B.N."/>
            <person name="Veeraraghavan B."/>
            <person name="Denny P."/>
            <person name="Dutta P."/>
            <person name="Chakraborty M."/>
            <person name="Khan U.R."/>
            <person name="Ganguly S.S."/>
            <person name="Mandal S."/>
            <person name="Upadhyaya Y.P."/>
            <person name="Biswas B."/>
            <person name="Chakraborty A."/>
            <person name="Maiti S."/>
            <person name="Mondal H."/>
            <person name="Pal S."/>
            <person name="Dutta S."/>
        </authorList>
    </citation>
    <scope>NUCLEOTIDE SEQUENCE</scope>
    <source>
        <strain evidence="1">APCR228</strain>
    </source>
</reference>
<geneLocation type="plasmid" evidence="1">
    <name>ColpVC</name>
</geneLocation>
<gene>
    <name evidence="1" type="ORF">KCQ67_028240</name>
</gene>
<proteinExistence type="predicted"/>
<sequence>MQNPELQNLTDYSPSDAPWDAHRSVSDDVGGIYLLAAEYERYGARMASCGGLLRFGWSTLKETGETRLRLREAHFCRVRHCPVCQWRRSLMWQARFYQSLPRIVADYPDSRWMFLTLTVRNCAIGELGDTLSRMNTAFQRLKDRKEFRPVQGWIRTTEVTRGSDGSAHPHFHTLMMVPPGMLNGKSYVRHERWVELWRECLRVSYDPNVDVRAVKPRKPKDGESLACATAELVRGAVAETLKYSTKPADMVADPKWFLELTRQTHKRRFVATGGALKDVLKLDQETDADMVIGDDISEGDDDGSRIAFEWKTEVKKYRRLGGVTTCRNSNLDTTTQVIWQ</sequence>